<gene>
    <name evidence="7" type="ORF">METZ01_LOCUS165284</name>
</gene>
<accession>A0A382BEZ8</accession>
<proteinExistence type="inferred from homology"/>
<dbReference type="InterPro" id="IPR012336">
    <property type="entry name" value="Thioredoxin-like_fold"/>
</dbReference>
<dbReference type="InterPro" id="IPR036249">
    <property type="entry name" value="Thioredoxin-like_sf"/>
</dbReference>
<evidence type="ECO:0000256" key="1">
    <source>
        <dbReference type="ARBA" id="ARBA00005791"/>
    </source>
</evidence>
<keyword evidence="2" id="KW-0732">Signal</keyword>
<keyword evidence="5" id="KW-0676">Redox-active center</keyword>
<reference evidence="7" key="1">
    <citation type="submission" date="2018-05" db="EMBL/GenBank/DDBJ databases">
        <authorList>
            <person name="Lanie J.A."/>
            <person name="Ng W.-L."/>
            <person name="Kazmierczak K.M."/>
            <person name="Andrzejewski T.M."/>
            <person name="Davidsen T.M."/>
            <person name="Wayne K.J."/>
            <person name="Tettelin H."/>
            <person name="Glass J.I."/>
            <person name="Rusch D."/>
            <person name="Podicherti R."/>
            <person name="Tsui H.-C.T."/>
            <person name="Winkler M.E."/>
        </authorList>
    </citation>
    <scope>NUCLEOTIDE SEQUENCE</scope>
</reference>
<comment type="similarity">
    <text evidence="1">Belongs to the thioredoxin family. DsbA subfamily.</text>
</comment>
<dbReference type="Gene3D" id="3.40.30.10">
    <property type="entry name" value="Glutaredoxin"/>
    <property type="match status" value="1"/>
</dbReference>
<evidence type="ECO:0000256" key="2">
    <source>
        <dbReference type="ARBA" id="ARBA00022729"/>
    </source>
</evidence>
<dbReference type="PROSITE" id="PS51352">
    <property type="entry name" value="THIOREDOXIN_2"/>
    <property type="match status" value="1"/>
</dbReference>
<dbReference type="InterPro" id="IPR013766">
    <property type="entry name" value="Thioredoxin_domain"/>
</dbReference>
<name>A0A382BEZ8_9ZZZZ</name>
<evidence type="ECO:0000313" key="7">
    <source>
        <dbReference type="EMBL" id="SVB12430.1"/>
    </source>
</evidence>
<evidence type="ECO:0000256" key="3">
    <source>
        <dbReference type="ARBA" id="ARBA00023002"/>
    </source>
</evidence>
<evidence type="ECO:0000256" key="4">
    <source>
        <dbReference type="ARBA" id="ARBA00023157"/>
    </source>
</evidence>
<protein>
    <recommendedName>
        <fullName evidence="6">Thioredoxin domain-containing protein</fullName>
    </recommendedName>
</protein>
<keyword evidence="4" id="KW-1015">Disulfide bond</keyword>
<dbReference type="Gene3D" id="1.10.40.80">
    <property type="match status" value="1"/>
</dbReference>
<dbReference type="PANTHER" id="PTHR13887">
    <property type="entry name" value="GLUTATHIONE S-TRANSFERASE KAPPA"/>
    <property type="match status" value="1"/>
</dbReference>
<dbReference type="SUPFAM" id="SSF52833">
    <property type="entry name" value="Thioredoxin-like"/>
    <property type="match status" value="1"/>
</dbReference>
<dbReference type="GO" id="GO:0016491">
    <property type="term" value="F:oxidoreductase activity"/>
    <property type="evidence" value="ECO:0007669"/>
    <property type="project" value="UniProtKB-KW"/>
</dbReference>
<evidence type="ECO:0000256" key="5">
    <source>
        <dbReference type="ARBA" id="ARBA00023284"/>
    </source>
</evidence>
<organism evidence="7">
    <name type="scientific">marine metagenome</name>
    <dbReference type="NCBI Taxonomy" id="408172"/>
    <lineage>
        <taxon>unclassified sequences</taxon>
        <taxon>metagenomes</taxon>
        <taxon>ecological metagenomes</taxon>
    </lineage>
</organism>
<dbReference type="PANTHER" id="PTHR13887:SF14">
    <property type="entry name" value="DISULFIDE BOND FORMATION PROTEIN D"/>
    <property type="match status" value="1"/>
</dbReference>
<dbReference type="Pfam" id="PF13462">
    <property type="entry name" value="Thioredoxin_4"/>
    <property type="match status" value="1"/>
</dbReference>
<sequence>MFNLHRILSIAFFIVFFILPISANTVLEVTEDDFVVGDKNAPVTIIEYASLSCSHCADFHNNTLDDLIKEYVDTGKARIVFRDFPFNYPALLGSMVLRCIPEDVRYDYMNALFQLQPKWVVRENAKSTQELYKIMQSGGMTKEEFETCTNNVELENTILQALIAAQNEFNIQSTPSFLINGNLVEGNKSIKEFRQIIDKILSE</sequence>
<evidence type="ECO:0000259" key="6">
    <source>
        <dbReference type="PROSITE" id="PS51352"/>
    </source>
</evidence>
<dbReference type="AlphaFoldDB" id="A0A382BEZ8"/>
<keyword evidence="3" id="KW-0560">Oxidoreductase</keyword>
<dbReference type="EMBL" id="UINC01029539">
    <property type="protein sequence ID" value="SVB12430.1"/>
    <property type="molecule type" value="Genomic_DNA"/>
</dbReference>
<feature type="domain" description="Thioredoxin" evidence="6">
    <location>
        <begin position="8"/>
        <end position="202"/>
    </location>
</feature>